<dbReference type="Proteomes" id="UP000324222">
    <property type="component" value="Unassembled WGS sequence"/>
</dbReference>
<evidence type="ECO:0000313" key="2">
    <source>
        <dbReference type="EMBL" id="MPC89399.1"/>
    </source>
</evidence>
<organism evidence="2 3">
    <name type="scientific">Portunus trituberculatus</name>
    <name type="common">Swimming crab</name>
    <name type="synonym">Neptunus trituberculatus</name>
    <dbReference type="NCBI Taxonomy" id="210409"/>
    <lineage>
        <taxon>Eukaryota</taxon>
        <taxon>Metazoa</taxon>
        <taxon>Ecdysozoa</taxon>
        <taxon>Arthropoda</taxon>
        <taxon>Crustacea</taxon>
        <taxon>Multicrustacea</taxon>
        <taxon>Malacostraca</taxon>
        <taxon>Eumalacostraca</taxon>
        <taxon>Eucarida</taxon>
        <taxon>Decapoda</taxon>
        <taxon>Pleocyemata</taxon>
        <taxon>Brachyura</taxon>
        <taxon>Eubrachyura</taxon>
        <taxon>Portunoidea</taxon>
        <taxon>Portunidae</taxon>
        <taxon>Portuninae</taxon>
        <taxon>Portunus</taxon>
    </lineage>
</organism>
<dbReference type="EMBL" id="VSRR010080920">
    <property type="protein sequence ID" value="MPC89399.1"/>
    <property type="molecule type" value="Genomic_DNA"/>
</dbReference>
<gene>
    <name evidence="2" type="ORF">E2C01_084344</name>
</gene>
<sequence>MATPDKNTGRYCTQCRSKVYLHTTCSPEHNGTEIRRVDRSSDYSKKRPAER</sequence>
<reference evidence="2 3" key="1">
    <citation type="submission" date="2019-05" db="EMBL/GenBank/DDBJ databases">
        <title>Another draft genome of Portunus trituberculatus and its Hox gene families provides insights of decapod evolution.</title>
        <authorList>
            <person name="Jeong J.-H."/>
            <person name="Song I."/>
            <person name="Kim S."/>
            <person name="Choi T."/>
            <person name="Kim D."/>
            <person name="Ryu S."/>
            <person name="Kim W."/>
        </authorList>
    </citation>
    <scope>NUCLEOTIDE SEQUENCE [LARGE SCALE GENOMIC DNA]</scope>
    <source>
        <tissue evidence="2">Muscle</tissue>
    </source>
</reference>
<evidence type="ECO:0000256" key="1">
    <source>
        <dbReference type="SAM" id="MobiDB-lite"/>
    </source>
</evidence>
<protein>
    <submittedName>
        <fullName evidence="2">Uncharacterized protein</fullName>
    </submittedName>
</protein>
<keyword evidence="3" id="KW-1185">Reference proteome</keyword>
<accession>A0A5B7J406</accession>
<feature type="compositionally biased region" description="Basic and acidic residues" evidence="1">
    <location>
        <begin position="30"/>
        <end position="51"/>
    </location>
</feature>
<comment type="caution">
    <text evidence="2">The sequence shown here is derived from an EMBL/GenBank/DDBJ whole genome shotgun (WGS) entry which is preliminary data.</text>
</comment>
<dbReference type="AlphaFoldDB" id="A0A5B7J406"/>
<proteinExistence type="predicted"/>
<feature type="region of interest" description="Disordered" evidence="1">
    <location>
        <begin position="26"/>
        <end position="51"/>
    </location>
</feature>
<name>A0A5B7J406_PORTR</name>
<evidence type="ECO:0000313" key="3">
    <source>
        <dbReference type="Proteomes" id="UP000324222"/>
    </source>
</evidence>